<evidence type="ECO:0000313" key="3">
    <source>
        <dbReference type="EMBL" id="EFT83625.1"/>
    </source>
</evidence>
<dbReference type="AlphaFoldDB" id="E6K1E4"/>
<evidence type="ECO:0000256" key="1">
    <source>
        <dbReference type="SAM" id="MobiDB-lite"/>
    </source>
</evidence>
<dbReference type="EC" id="1.7.-.-" evidence="3"/>
<feature type="domain" description="NADPH-dependent FMN reductase-like" evidence="2">
    <location>
        <begin position="16"/>
        <end position="159"/>
    </location>
</feature>
<comment type="caution">
    <text evidence="3">The sequence shown here is derived from an EMBL/GenBank/DDBJ whole genome shotgun (WGS) entry which is preliminary data.</text>
</comment>
<keyword evidence="4" id="KW-1185">Reference proteome</keyword>
<dbReference type="GO" id="GO:0016491">
    <property type="term" value="F:oxidoreductase activity"/>
    <property type="evidence" value="ECO:0007669"/>
    <property type="project" value="UniProtKB-KW"/>
</dbReference>
<reference evidence="3 4" key="1">
    <citation type="submission" date="2010-12" db="EMBL/GenBank/DDBJ databases">
        <authorList>
            <person name="Muzny D."/>
            <person name="Qin X."/>
            <person name="Buhay C."/>
            <person name="Dugan-Rocha S."/>
            <person name="Ding Y."/>
            <person name="Chen G."/>
            <person name="Hawes A."/>
            <person name="Holder M."/>
            <person name="Jhangiani S."/>
            <person name="Johnson A."/>
            <person name="Khan Z."/>
            <person name="Li Z."/>
            <person name="Liu W."/>
            <person name="Liu X."/>
            <person name="Perez L."/>
            <person name="Shen H."/>
            <person name="Wang Q."/>
            <person name="Watt J."/>
            <person name="Xi L."/>
            <person name="Xin Y."/>
            <person name="Zhou J."/>
            <person name="Deng J."/>
            <person name="Jiang H."/>
            <person name="Liu Y."/>
            <person name="Qu J."/>
            <person name="Song X.-Z."/>
            <person name="Zhang L."/>
            <person name="Villasana D."/>
            <person name="Johnson A."/>
            <person name="Liu J."/>
            <person name="Liyanage D."/>
            <person name="Lorensuhewa L."/>
            <person name="Robinson T."/>
            <person name="Song A."/>
            <person name="Song B.-B."/>
            <person name="Dinh H."/>
            <person name="Thornton R."/>
            <person name="Coyle M."/>
            <person name="Francisco L."/>
            <person name="Jackson L."/>
            <person name="Javaid M."/>
            <person name="Korchina V."/>
            <person name="Kovar C."/>
            <person name="Mata R."/>
            <person name="Mathew T."/>
            <person name="Ngo R."/>
            <person name="Nguyen L."/>
            <person name="Nguyen N."/>
            <person name="Okwuonu G."/>
            <person name="Ongeri F."/>
            <person name="Pham C."/>
            <person name="Simmons D."/>
            <person name="Wilczek-Boney K."/>
            <person name="Hale W."/>
            <person name="Jakkamsetti A."/>
            <person name="Pham P."/>
            <person name="Ruth R."/>
            <person name="San Lucas F."/>
            <person name="Warren J."/>
            <person name="Zhang J."/>
            <person name="Zhao Z."/>
            <person name="Zhou C."/>
            <person name="Zhu D."/>
            <person name="Lee S."/>
            <person name="Bess C."/>
            <person name="Blankenburg K."/>
            <person name="Forbes L."/>
            <person name="Fu Q."/>
            <person name="Gubbala S."/>
            <person name="Hirani K."/>
            <person name="Jayaseelan J.C."/>
            <person name="Lara F."/>
            <person name="Munidasa M."/>
            <person name="Palculict T."/>
            <person name="Patil S."/>
            <person name="Pu L.-L."/>
            <person name="Saada N."/>
            <person name="Tang L."/>
            <person name="Weissenberger G."/>
            <person name="Zhu Y."/>
            <person name="Hemphill L."/>
            <person name="Shang Y."/>
            <person name="Youmans B."/>
            <person name="Ayvaz T."/>
            <person name="Ross M."/>
            <person name="Santibanez J."/>
            <person name="Aqrawi P."/>
            <person name="Gross S."/>
            <person name="Joshi V."/>
            <person name="Fowler G."/>
            <person name="Nazareth L."/>
            <person name="Reid J."/>
            <person name="Worley K."/>
            <person name="Petrosino J."/>
            <person name="Highlander S."/>
            <person name="Gibbs R."/>
        </authorList>
    </citation>
    <scope>NUCLEOTIDE SEQUENCE [LARGE SCALE GENOMIC DNA]</scope>
    <source>
        <strain evidence="3 4">DSM 10105</strain>
    </source>
</reference>
<dbReference type="InterPro" id="IPR029039">
    <property type="entry name" value="Flavoprotein-like_sf"/>
</dbReference>
<dbReference type="InterPro" id="IPR050712">
    <property type="entry name" value="NAD(P)H-dep_reductase"/>
</dbReference>
<feature type="region of interest" description="Disordered" evidence="1">
    <location>
        <begin position="410"/>
        <end position="473"/>
    </location>
</feature>
<dbReference type="EMBL" id="AEON01000001">
    <property type="protein sequence ID" value="EFT83625.1"/>
    <property type="molecule type" value="Genomic_DNA"/>
</dbReference>
<dbReference type="Proteomes" id="UP000004946">
    <property type="component" value="Chromosome"/>
</dbReference>
<proteinExistence type="predicted"/>
<accession>E6K1E4</accession>
<gene>
    <name evidence="3" type="ORF">HMPREF0620_0630</name>
</gene>
<keyword evidence="3" id="KW-0560">Oxidoreductase</keyword>
<dbReference type="GO" id="GO:0005829">
    <property type="term" value="C:cytosol"/>
    <property type="evidence" value="ECO:0007669"/>
    <property type="project" value="TreeGrafter"/>
</dbReference>
<dbReference type="eggNOG" id="COG0431">
    <property type="taxonomic scope" value="Bacteria"/>
</dbReference>
<dbReference type="Pfam" id="PF03358">
    <property type="entry name" value="FMN_red"/>
    <property type="match status" value="1"/>
</dbReference>
<dbReference type="HOGENOM" id="CLU_053498_0_0_11"/>
<name>E6K1E4_PARDN</name>
<dbReference type="Pfam" id="PF13596">
    <property type="entry name" value="PAS_10"/>
    <property type="match status" value="1"/>
</dbReference>
<organism evidence="3 4">
    <name type="scientific">Parascardovia denticolens DSM 10105 = JCM 12538</name>
    <dbReference type="NCBI Taxonomy" id="864564"/>
    <lineage>
        <taxon>Bacteria</taxon>
        <taxon>Bacillati</taxon>
        <taxon>Actinomycetota</taxon>
        <taxon>Actinomycetes</taxon>
        <taxon>Bifidobacteriales</taxon>
        <taxon>Bifidobacteriaceae</taxon>
        <taxon>Parascardovia</taxon>
    </lineage>
</organism>
<dbReference type="InterPro" id="IPR005025">
    <property type="entry name" value="FMN_Rdtase-like_dom"/>
</dbReference>
<dbReference type="Gene3D" id="3.30.450.20">
    <property type="entry name" value="PAS domain"/>
    <property type="match status" value="1"/>
</dbReference>
<evidence type="ECO:0000313" key="4">
    <source>
        <dbReference type="Proteomes" id="UP000004946"/>
    </source>
</evidence>
<dbReference type="PANTHER" id="PTHR30543:SF21">
    <property type="entry name" value="NAD(P)H-DEPENDENT FMN REDUCTASE LOT6"/>
    <property type="match status" value="1"/>
</dbReference>
<dbReference type="PANTHER" id="PTHR30543">
    <property type="entry name" value="CHROMATE REDUCTASE"/>
    <property type="match status" value="1"/>
</dbReference>
<dbReference type="GO" id="GO:0010181">
    <property type="term" value="F:FMN binding"/>
    <property type="evidence" value="ECO:0007669"/>
    <property type="project" value="TreeGrafter"/>
</dbReference>
<protein>
    <submittedName>
        <fullName evidence="3">Flavin reductase</fullName>
        <ecNumber evidence="3">1.7.-.-</ecNumber>
    </submittedName>
</protein>
<dbReference type="SUPFAM" id="SSF52218">
    <property type="entry name" value="Flavoproteins"/>
    <property type="match status" value="1"/>
</dbReference>
<sequence length="473" mass="50187">MNKPTTKRKGAIMTLKFVAISGSIDKKSYNTKLLMFMANHFRQEADIEILDISQVPIFNESEDLSESDLLQYLNAKIAGSDGVVLATPEHDHTTTPAMKSIVEWMSYKLHPFVGKPVLLVGASWTNQGSSRAQLDLKQVLESPGVNAVVMPGDEFLLGNSIENLPDEGGLRDPKTVEFLTTVFTKFVSWVKVMQAMKGEGSGAGAGTGVGASPATADSFESENLAASQPIDTTIEGVDMKADDWVEQAAEKTQAAHGSDYVMLDRGVLSVDQLNWFLNTMPMELTYADDNNQFLYYNRTAPGSQMLAPRDPSQAGDAMVDVHPSRAIPGVKRVIHALRRGTDLVLMAVPGNKVNQKYIMHCYKAMQDSDGRYRGVNEWVLDVWPIVADYLKRTGQMLVTADGRIVSPENAGAASVPGGVGAGNSAADADGGSSASKHGSDAASSPAGSASIPAASGSASGSASADAGSSASKH</sequence>
<dbReference type="Gene3D" id="3.40.50.360">
    <property type="match status" value="1"/>
</dbReference>
<dbReference type="eggNOG" id="COG2461">
    <property type="taxonomic scope" value="Bacteria"/>
</dbReference>
<evidence type="ECO:0000259" key="2">
    <source>
        <dbReference type="Pfam" id="PF03358"/>
    </source>
</evidence>